<proteinExistence type="inferred from homology"/>
<dbReference type="PANTHER" id="PTHR11592:SF78">
    <property type="entry name" value="GLUTATHIONE PEROXIDASE"/>
    <property type="match status" value="1"/>
</dbReference>
<sequence length="181" mass="21094">MDFLLRGLDFTKPFAPCFRSSRSIYDFIVKDIRKNDVSLSVYRGKVLLVVNVASQCGFTEINYKELNELYAEHKNQGFEILAFPCNQFLAQEPGTNEEILNFACTRFRSEFPIFHKIEVNGKNADPLYKYLKNQKGGMFRAIDWNFAKFLINKQGKVVKRYAHTIHPRKIEKDIIKLLQSS</sequence>
<dbReference type="PROSITE" id="PS51352">
    <property type="entry name" value="THIOREDOXIN_2"/>
    <property type="match status" value="1"/>
</dbReference>
<reference evidence="7 8" key="1">
    <citation type="submission" date="2023-01" db="EMBL/GenBank/DDBJ databases">
        <authorList>
            <person name="Kreplak J."/>
        </authorList>
    </citation>
    <scope>NUCLEOTIDE SEQUENCE [LARGE SCALE GENOMIC DNA]</scope>
</reference>
<dbReference type="CDD" id="cd00340">
    <property type="entry name" value="GSH_Peroxidase"/>
    <property type="match status" value="1"/>
</dbReference>
<feature type="active site" evidence="4">
    <location>
        <position position="56"/>
    </location>
</feature>
<gene>
    <name evidence="7" type="ORF">VFH_VI194400</name>
</gene>
<dbReference type="AlphaFoldDB" id="A0AAV1BBQ6"/>
<dbReference type="Gene3D" id="3.40.30.10">
    <property type="entry name" value="Glutaredoxin"/>
    <property type="match status" value="1"/>
</dbReference>
<dbReference type="Pfam" id="PF00255">
    <property type="entry name" value="GSHPx"/>
    <property type="match status" value="1"/>
</dbReference>
<evidence type="ECO:0000313" key="7">
    <source>
        <dbReference type="EMBL" id="CAI8619925.1"/>
    </source>
</evidence>
<feature type="domain" description="Thioredoxin" evidence="6">
    <location>
        <begin position="18"/>
        <end position="180"/>
    </location>
</feature>
<dbReference type="GO" id="GO:0004601">
    <property type="term" value="F:peroxidase activity"/>
    <property type="evidence" value="ECO:0007669"/>
    <property type="project" value="UniProtKB-KW"/>
</dbReference>
<evidence type="ECO:0000256" key="1">
    <source>
        <dbReference type="ARBA" id="ARBA00006926"/>
    </source>
</evidence>
<comment type="similarity">
    <text evidence="1 5">Belongs to the glutathione peroxidase family.</text>
</comment>
<dbReference type="EMBL" id="OX451741">
    <property type="protein sequence ID" value="CAI8619925.1"/>
    <property type="molecule type" value="Genomic_DNA"/>
</dbReference>
<dbReference type="InterPro" id="IPR013766">
    <property type="entry name" value="Thioredoxin_domain"/>
</dbReference>
<dbReference type="PRINTS" id="PR01011">
    <property type="entry name" value="GLUTPROXDASE"/>
</dbReference>
<dbReference type="PROSITE" id="PS51355">
    <property type="entry name" value="GLUTATHIONE_PEROXID_3"/>
    <property type="match status" value="1"/>
</dbReference>
<evidence type="ECO:0000259" key="6">
    <source>
        <dbReference type="PROSITE" id="PS51352"/>
    </source>
</evidence>
<protein>
    <recommendedName>
        <fullName evidence="5">Glutathione peroxidase</fullName>
    </recommendedName>
</protein>
<dbReference type="GO" id="GO:0006979">
    <property type="term" value="P:response to oxidative stress"/>
    <property type="evidence" value="ECO:0007669"/>
    <property type="project" value="InterPro"/>
</dbReference>
<dbReference type="InterPro" id="IPR036249">
    <property type="entry name" value="Thioredoxin-like_sf"/>
</dbReference>
<organism evidence="7 8">
    <name type="scientific">Vicia faba</name>
    <name type="common">Broad bean</name>
    <name type="synonym">Faba vulgaris</name>
    <dbReference type="NCBI Taxonomy" id="3906"/>
    <lineage>
        <taxon>Eukaryota</taxon>
        <taxon>Viridiplantae</taxon>
        <taxon>Streptophyta</taxon>
        <taxon>Embryophyta</taxon>
        <taxon>Tracheophyta</taxon>
        <taxon>Spermatophyta</taxon>
        <taxon>Magnoliopsida</taxon>
        <taxon>eudicotyledons</taxon>
        <taxon>Gunneridae</taxon>
        <taxon>Pentapetalae</taxon>
        <taxon>rosids</taxon>
        <taxon>fabids</taxon>
        <taxon>Fabales</taxon>
        <taxon>Fabaceae</taxon>
        <taxon>Papilionoideae</taxon>
        <taxon>50 kb inversion clade</taxon>
        <taxon>NPAAA clade</taxon>
        <taxon>Hologalegina</taxon>
        <taxon>IRL clade</taxon>
        <taxon>Fabeae</taxon>
        <taxon>Vicia</taxon>
    </lineage>
</organism>
<dbReference type="PROSITE" id="PS00763">
    <property type="entry name" value="GLUTATHIONE_PEROXID_2"/>
    <property type="match status" value="1"/>
</dbReference>
<evidence type="ECO:0000256" key="4">
    <source>
        <dbReference type="PIRSR" id="PIRSR000303-1"/>
    </source>
</evidence>
<keyword evidence="8" id="KW-1185">Reference proteome</keyword>
<dbReference type="InterPro" id="IPR029759">
    <property type="entry name" value="GPX_AS"/>
</dbReference>
<evidence type="ECO:0000313" key="8">
    <source>
        <dbReference type="Proteomes" id="UP001157006"/>
    </source>
</evidence>
<dbReference type="Proteomes" id="UP001157006">
    <property type="component" value="Chromosome 6"/>
</dbReference>
<keyword evidence="2 5" id="KW-0575">Peroxidase</keyword>
<name>A0AAV1BBQ6_VICFA</name>
<evidence type="ECO:0000256" key="3">
    <source>
        <dbReference type="ARBA" id="ARBA00023002"/>
    </source>
</evidence>
<dbReference type="PIRSF" id="PIRSF000303">
    <property type="entry name" value="Glutathion_perox"/>
    <property type="match status" value="1"/>
</dbReference>
<dbReference type="FunFam" id="3.40.30.10:FF:000025">
    <property type="entry name" value="Glutathione peroxidase"/>
    <property type="match status" value="1"/>
</dbReference>
<dbReference type="SUPFAM" id="SSF52833">
    <property type="entry name" value="Thioredoxin-like"/>
    <property type="match status" value="1"/>
</dbReference>
<keyword evidence="3 5" id="KW-0560">Oxidoreductase</keyword>
<dbReference type="PANTHER" id="PTHR11592">
    <property type="entry name" value="GLUTATHIONE PEROXIDASE"/>
    <property type="match status" value="1"/>
</dbReference>
<dbReference type="InterPro" id="IPR029760">
    <property type="entry name" value="GPX_CS"/>
</dbReference>
<accession>A0AAV1BBQ6</accession>
<dbReference type="PROSITE" id="PS00460">
    <property type="entry name" value="GLUTATHIONE_PEROXID_1"/>
    <property type="match status" value="1"/>
</dbReference>
<evidence type="ECO:0000256" key="5">
    <source>
        <dbReference type="RuleBase" id="RU000499"/>
    </source>
</evidence>
<dbReference type="InterPro" id="IPR000889">
    <property type="entry name" value="Glutathione_peroxidase"/>
</dbReference>
<evidence type="ECO:0000256" key="2">
    <source>
        <dbReference type="ARBA" id="ARBA00022559"/>
    </source>
</evidence>